<keyword evidence="2" id="KW-1185">Reference proteome</keyword>
<protein>
    <submittedName>
        <fullName evidence="1">Uncharacterized protein</fullName>
    </submittedName>
</protein>
<comment type="caution">
    <text evidence="1">The sequence shown here is derived from an EMBL/GenBank/DDBJ whole genome shotgun (WGS) entry which is preliminary data.</text>
</comment>
<dbReference type="Proteomes" id="UP001281147">
    <property type="component" value="Unassembled WGS sequence"/>
</dbReference>
<evidence type="ECO:0000313" key="1">
    <source>
        <dbReference type="EMBL" id="KAK3707673.1"/>
    </source>
</evidence>
<proteinExistence type="predicted"/>
<sequence length="95" mass="11100">MKYAEYQGHTDYEPCYNKQDNQSIYILISPIPQSKAEISILESMKALSAHPGGYHDPFWINQVLWDCYLEGWKPYLTFYEDKLQALVSEDITFNG</sequence>
<name>A0ACC3N1W7_9PEZI</name>
<evidence type="ECO:0000313" key="2">
    <source>
        <dbReference type="Proteomes" id="UP001281147"/>
    </source>
</evidence>
<accession>A0ACC3N1W7</accession>
<dbReference type="EMBL" id="JAUTXU010000108">
    <property type="protein sequence ID" value="KAK3707673.1"/>
    <property type="molecule type" value="Genomic_DNA"/>
</dbReference>
<reference evidence="1" key="1">
    <citation type="submission" date="2023-07" db="EMBL/GenBank/DDBJ databases">
        <title>Black Yeasts Isolated from many extreme environments.</title>
        <authorList>
            <person name="Coleine C."/>
            <person name="Stajich J.E."/>
            <person name="Selbmann L."/>
        </authorList>
    </citation>
    <scope>NUCLEOTIDE SEQUENCE</scope>
    <source>
        <strain evidence="1">CCFEE 5714</strain>
    </source>
</reference>
<organism evidence="1 2">
    <name type="scientific">Vermiconidia calcicola</name>
    <dbReference type="NCBI Taxonomy" id="1690605"/>
    <lineage>
        <taxon>Eukaryota</taxon>
        <taxon>Fungi</taxon>
        <taxon>Dikarya</taxon>
        <taxon>Ascomycota</taxon>
        <taxon>Pezizomycotina</taxon>
        <taxon>Dothideomycetes</taxon>
        <taxon>Dothideomycetidae</taxon>
        <taxon>Mycosphaerellales</taxon>
        <taxon>Extremaceae</taxon>
        <taxon>Vermiconidia</taxon>
    </lineage>
</organism>
<gene>
    <name evidence="1" type="ORF">LTR37_012021</name>
</gene>